<dbReference type="AlphaFoldDB" id="A0A4Z2HNP1"/>
<evidence type="ECO:0000313" key="2">
    <source>
        <dbReference type="EMBL" id="TNN67171.1"/>
    </source>
</evidence>
<protein>
    <submittedName>
        <fullName evidence="2">Uncharacterized protein</fullName>
    </submittedName>
</protein>
<feature type="region of interest" description="Disordered" evidence="1">
    <location>
        <begin position="28"/>
        <end position="154"/>
    </location>
</feature>
<dbReference type="Proteomes" id="UP000314294">
    <property type="component" value="Unassembled WGS sequence"/>
</dbReference>
<reference evidence="2 3" key="1">
    <citation type="submission" date="2019-03" db="EMBL/GenBank/DDBJ databases">
        <title>First draft genome of Liparis tanakae, snailfish: a comprehensive survey of snailfish specific genes.</title>
        <authorList>
            <person name="Kim W."/>
            <person name="Song I."/>
            <person name="Jeong J.-H."/>
            <person name="Kim D."/>
            <person name="Kim S."/>
            <person name="Ryu S."/>
            <person name="Song J.Y."/>
            <person name="Lee S.K."/>
        </authorList>
    </citation>
    <scope>NUCLEOTIDE SEQUENCE [LARGE SCALE GENOMIC DNA]</scope>
    <source>
        <tissue evidence="2">Muscle</tissue>
    </source>
</reference>
<organism evidence="2 3">
    <name type="scientific">Liparis tanakae</name>
    <name type="common">Tanaka's snailfish</name>
    <dbReference type="NCBI Taxonomy" id="230148"/>
    <lineage>
        <taxon>Eukaryota</taxon>
        <taxon>Metazoa</taxon>
        <taxon>Chordata</taxon>
        <taxon>Craniata</taxon>
        <taxon>Vertebrata</taxon>
        <taxon>Euteleostomi</taxon>
        <taxon>Actinopterygii</taxon>
        <taxon>Neopterygii</taxon>
        <taxon>Teleostei</taxon>
        <taxon>Neoteleostei</taxon>
        <taxon>Acanthomorphata</taxon>
        <taxon>Eupercaria</taxon>
        <taxon>Perciformes</taxon>
        <taxon>Cottioidei</taxon>
        <taxon>Cottales</taxon>
        <taxon>Liparidae</taxon>
        <taxon>Liparis</taxon>
    </lineage>
</organism>
<feature type="compositionally biased region" description="Polar residues" evidence="1">
    <location>
        <begin position="106"/>
        <end position="133"/>
    </location>
</feature>
<feature type="compositionally biased region" description="Basic and acidic residues" evidence="1">
    <location>
        <begin position="45"/>
        <end position="54"/>
    </location>
</feature>
<evidence type="ECO:0000313" key="3">
    <source>
        <dbReference type="Proteomes" id="UP000314294"/>
    </source>
</evidence>
<dbReference type="EMBL" id="SRLO01000208">
    <property type="protein sequence ID" value="TNN67171.1"/>
    <property type="molecule type" value="Genomic_DNA"/>
</dbReference>
<comment type="caution">
    <text evidence="2">The sequence shown here is derived from an EMBL/GenBank/DDBJ whole genome shotgun (WGS) entry which is preliminary data.</text>
</comment>
<gene>
    <name evidence="2" type="ORF">EYF80_022588</name>
</gene>
<proteinExistence type="predicted"/>
<sequence length="192" mass="20517">MGSTCLCVGSSLQTGGLLDVGGKLRCDNPVETRDGERPANAALHRGPDGEERGGFRNSPRPSAKRVGAKPPTNLWSRGASHPGEQTLQERSDQAGRTGGNMRRWTGPSSPSATGRSATSDHQGGDAAQSQTATGKLPARSTMRRLYSSKDTKGNATLHVDALEEMFSLKREKTLPSFFSFLSPPPTPEIEER</sequence>
<name>A0A4Z2HNP1_9TELE</name>
<keyword evidence="3" id="KW-1185">Reference proteome</keyword>
<evidence type="ECO:0000256" key="1">
    <source>
        <dbReference type="SAM" id="MobiDB-lite"/>
    </source>
</evidence>
<accession>A0A4Z2HNP1</accession>
<feature type="compositionally biased region" description="Basic and acidic residues" evidence="1">
    <location>
        <begin position="28"/>
        <end position="37"/>
    </location>
</feature>